<dbReference type="AlphaFoldDB" id="A0A1X0Q5R4"/>
<dbReference type="VEuPathDB" id="MicrosporidiaDB:HERIO_2796"/>
<keyword evidence="1" id="KW-0732">Signal</keyword>
<dbReference type="EMBL" id="LVKB01000857">
    <property type="protein sequence ID" value="ORD93227.1"/>
    <property type="molecule type" value="Genomic_DNA"/>
</dbReference>
<reference evidence="2 3" key="1">
    <citation type="journal article" date="2017" name="Environ. Microbiol.">
        <title>Decay of the glycolytic pathway and adaptation to intranuclear parasitism within Enterocytozoonidae microsporidia.</title>
        <authorList>
            <person name="Wiredu Boakye D."/>
            <person name="Jaroenlak P."/>
            <person name="Prachumwat A."/>
            <person name="Williams T.A."/>
            <person name="Bateman K.S."/>
            <person name="Itsathitphaisarn O."/>
            <person name="Sritunyalucksana K."/>
            <person name="Paszkiewicz K.H."/>
            <person name="Moore K.A."/>
            <person name="Stentiford G.D."/>
            <person name="Williams B.A."/>
        </authorList>
    </citation>
    <scope>NUCLEOTIDE SEQUENCE [LARGE SCALE GENOMIC DNA]</scope>
    <source>
        <strain evidence="2 3">GB1</strain>
    </source>
</reference>
<protein>
    <submittedName>
        <fullName evidence="2">Uncharacterized protein</fullName>
    </submittedName>
</protein>
<dbReference type="Proteomes" id="UP000192356">
    <property type="component" value="Unassembled WGS sequence"/>
</dbReference>
<evidence type="ECO:0000313" key="3">
    <source>
        <dbReference type="Proteomes" id="UP000192356"/>
    </source>
</evidence>
<evidence type="ECO:0000313" key="2">
    <source>
        <dbReference type="EMBL" id="ORD93227.1"/>
    </source>
</evidence>
<gene>
    <name evidence="2" type="ORF">HERIO_2796</name>
</gene>
<organism evidence="2 3">
    <name type="scientific">Hepatospora eriocheir</name>
    <dbReference type="NCBI Taxonomy" id="1081669"/>
    <lineage>
        <taxon>Eukaryota</taxon>
        <taxon>Fungi</taxon>
        <taxon>Fungi incertae sedis</taxon>
        <taxon>Microsporidia</taxon>
        <taxon>Hepatosporidae</taxon>
        <taxon>Hepatospora</taxon>
    </lineage>
</organism>
<sequence length="47" mass="5804">MTLNTITIIIFLIEIKVQSQEIFRRYSFDYHQIMIRLVELYIHTLFV</sequence>
<name>A0A1X0Q5R4_9MICR</name>
<evidence type="ECO:0000256" key="1">
    <source>
        <dbReference type="SAM" id="SignalP"/>
    </source>
</evidence>
<comment type="caution">
    <text evidence="2">The sequence shown here is derived from an EMBL/GenBank/DDBJ whole genome shotgun (WGS) entry which is preliminary data.</text>
</comment>
<keyword evidence="3" id="KW-1185">Reference proteome</keyword>
<feature type="signal peptide" evidence="1">
    <location>
        <begin position="1"/>
        <end position="19"/>
    </location>
</feature>
<feature type="chain" id="PRO_5012642656" evidence="1">
    <location>
        <begin position="20"/>
        <end position="47"/>
    </location>
</feature>
<proteinExistence type="predicted"/>
<accession>A0A1X0Q5R4</accession>